<evidence type="ECO:0000313" key="1">
    <source>
        <dbReference type="EMBL" id="TBU61414.1"/>
    </source>
</evidence>
<proteinExistence type="predicted"/>
<gene>
    <name evidence="1" type="ORF">BD310DRAFT_194593</name>
</gene>
<sequence>MVIVSRSGSVVYLKSELFRCVRQSRACRGGKRPDICGTSCPPSSSESMQDHRLARRPIAISFVSLNKSVVYAKDIHCAGGKCRNKEERGETFCCFNVAEVMMPLQWDTLCGSMPPLCIYICLLRLLEILVTAKVFAGLECEIWNMSLAGCSSHSDSSMQGRAVAVFVELARMATPWPSKRKASSRTIEM</sequence>
<keyword evidence="2" id="KW-1185">Reference proteome</keyword>
<organism evidence="1 2">
    <name type="scientific">Dichomitus squalens</name>
    <dbReference type="NCBI Taxonomy" id="114155"/>
    <lineage>
        <taxon>Eukaryota</taxon>
        <taxon>Fungi</taxon>
        <taxon>Dikarya</taxon>
        <taxon>Basidiomycota</taxon>
        <taxon>Agaricomycotina</taxon>
        <taxon>Agaricomycetes</taxon>
        <taxon>Polyporales</taxon>
        <taxon>Polyporaceae</taxon>
        <taxon>Dichomitus</taxon>
    </lineage>
</organism>
<evidence type="ECO:0000313" key="2">
    <source>
        <dbReference type="Proteomes" id="UP000292082"/>
    </source>
</evidence>
<dbReference type="AlphaFoldDB" id="A0A4Q9NMV3"/>
<accession>A0A4Q9NMV3</accession>
<reference evidence="1 2" key="1">
    <citation type="submission" date="2019-01" db="EMBL/GenBank/DDBJ databases">
        <title>Draft genome sequences of three monokaryotic isolates of the white-rot basidiomycete fungus Dichomitus squalens.</title>
        <authorList>
            <consortium name="DOE Joint Genome Institute"/>
            <person name="Lopez S.C."/>
            <person name="Andreopoulos B."/>
            <person name="Pangilinan J."/>
            <person name="Lipzen A."/>
            <person name="Riley R."/>
            <person name="Ahrendt S."/>
            <person name="Ng V."/>
            <person name="Barry K."/>
            <person name="Daum C."/>
            <person name="Grigoriev I.V."/>
            <person name="Hilden K.S."/>
            <person name="Makela M.R."/>
            <person name="de Vries R.P."/>
        </authorList>
    </citation>
    <scope>NUCLEOTIDE SEQUENCE [LARGE SCALE GENOMIC DNA]</scope>
    <source>
        <strain evidence="1 2">CBS 464.89</strain>
    </source>
</reference>
<name>A0A4Q9NMV3_9APHY</name>
<protein>
    <submittedName>
        <fullName evidence="1">Uncharacterized protein</fullName>
    </submittedName>
</protein>
<dbReference type="EMBL" id="ML145098">
    <property type="protein sequence ID" value="TBU61414.1"/>
    <property type="molecule type" value="Genomic_DNA"/>
</dbReference>
<dbReference type="Proteomes" id="UP000292082">
    <property type="component" value="Unassembled WGS sequence"/>
</dbReference>